<dbReference type="Proteomes" id="UP000027002">
    <property type="component" value="Chromosome 3"/>
</dbReference>
<dbReference type="GeneID" id="66065244"/>
<name>A0A8E5HRC0_USTVR</name>
<evidence type="ECO:0000313" key="2">
    <source>
        <dbReference type="Proteomes" id="UP000027002"/>
    </source>
</evidence>
<sequence length="102" mass="11737">MDPNQQFPGILYSTVLKISEAWQKPWHHNAAGMTSHPLTRYDEAGLKVKQKQISFRILCKHSICRVSDIEAQLLPVFVLYISQVARRKIMHRVHVVGCNQAQ</sequence>
<proteinExistence type="predicted"/>
<keyword evidence="2" id="KW-1185">Reference proteome</keyword>
<dbReference type="AlphaFoldDB" id="A0A8E5HRC0"/>
<dbReference type="EMBL" id="CP072755">
    <property type="protein sequence ID" value="QUC20225.1"/>
    <property type="molecule type" value="Genomic_DNA"/>
</dbReference>
<dbReference type="KEGG" id="uvi:66065244"/>
<gene>
    <name evidence="1" type="ORF">UV8b_04466</name>
</gene>
<accession>A0A8E5HRC0</accession>
<dbReference type="RefSeq" id="XP_042997898.1">
    <property type="nucleotide sequence ID" value="XM_043141964.1"/>
</dbReference>
<reference evidence="1" key="1">
    <citation type="submission" date="2020-03" db="EMBL/GenBank/DDBJ databases">
        <title>A mixture of massive structural variations and highly conserved coding sequences in Ustilaginoidea virens genome.</title>
        <authorList>
            <person name="Zhang K."/>
            <person name="Zhao Z."/>
            <person name="Zhang Z."/>
            <person name="Li Y."/>
            <person name="Hsiang T."/>
            <person name="Sun W."/>
        </authorList>
    </citation>
    <scope>NUCLEOTIDE SEQUENCE</scope>
    <source>
        <strain evidence="1">UV-8b</strain>
    </source>
</reference>
<protein>
    <submittedName>
        <fullName evidence="1">Uncharacterized protein</fullName>
    </submittedName>
</protein>
<evidence type="ECO:0000313" key="1">
    <source>
        <dbReference type="EMBL" id="QUC20225.1"/>
    </source>
</evidence>
<organism evidence="1 2">
    <name type="scientific">Ustilaginoidea virens</name>
    <name type="common">Rice false smut fungus</name>
    <name type="synonym">Villosiclava virens</name>
    <dbReference type="NCBI Taxonomy" id="1159556"/>
    <lineage>
        <taxon>Eukaryota</taxon>
        <taxon>Fungi</taxon>
        <taxon>Dikarya</taxon>
        <taxon>Ascomycota</taxon>
        <taxon>Pezizomycotina</taxon>
        <taxon>Sordariomycetes</taxon>
        <taxon>Hypocreomycetidae</taxon>
        <taxon>Hypocreales</taxon>
        <taxon>Clavicipitaceae</taxon>
        <taxon>Ustilaginoidea</taxon>
    </lineage>
</organism>